<comment type="caution">
    <text evidence="2">The sequence shown here is derived from an EMBL/GenBank/DDBJ whole genome shotgun (WGS) entry which is preliminary data.</text>
</comment>
<keyword evidence="1" id="KW-0812">Transmembrane</keyword>
<sequence>MSGFLRPEVRRMLYRWREVLAAVTLAALGLWIALDHGRIVPGFGWVLVALAVPLGAIALRRARFAGSGDGPGVVGLIEGKVTYMGPYYGGAVSLDDLTALSLRRGADGKSFWVMAEVEQVLVIPTDAHGADVLYDAFTRLDGLSTSHLLASLRGTGPGTVTLWRRDTLPALT</sequence>
<dbReference type="AlphaFoldDB" id="A0A3L9YBX5"/>
<evidence type="ECO:0000256" key="1">
    <source>
        <dbReference type="SAM" id="Phobius"/>
    </source>
</evidence>
<proteinExistence type="predicted"/>
<organism evidence="2 3">
    <name type="scientific">Rhodophyticola porphyridii</name>
    <dbReference type="NCBI Taxonomy" id="1852017"/>
    <lineage>
        <taxon>Bacteria</taxon>
        <taxon>Pseudomonadati</taxon>
        <taxon>Pseudomonadota</taxon>
        <taxon>Alphaproteobacteria</taxon>
        <taxon>Rhodobacterales</taxon>
        <taxon>Roseobacteraceae</taxon>
        <taxon>Rhodophyticola</taxon>
    </lineage>
</organism>
<keyword evidence="1" id="KW-0472">Membrane</keyword>
<evidence type="ECO:0000313" key="2">
    <source>
        <dbReference type="EMBL" id="RMA43693.1"/>
    </source>
</evidence>
<reference evidence="2 3" key="1">
    <citation type="submission" date="2018-10" db="EMBL/GenBank/DDBJ databases">
        <authorList>
            <person name="Jung H.S."/>
            <person name="Jeon C.O."/>
        </authorList>
    </citation>
    <scope>NUCLEOTIDE SEQUENCE [LARGE SCALE GENOMIC DNA]</scope>
    <source>
        <strain evidence="2 3">MA-7-27</strain>
    </source>
</reference>
<dbReference type="RefSeq" id="WP_121896283.1">
    <property type="nucleotide sequence ID" value="NZ_RCNT01000001.1"/>
</dbReference>
<dbReference type="OrthoDB" id="7851333at2"/>
<accession>A0A3L9YBX5</accession>
<feature type="transmembrane region" description="Helical" evidence="1">
    <location>
        <begin position="39"/>
        <end position="59"/>
    </location>
</feature>
<protein>
    <submittedName>
        <fullName evidence="2">Uncharacterized protein</fullName>
    </submittedName>
</protein>
<keyword evidence="3" id="KW-1185">Reference proteome</keyword>
<keyword evidence="1" id="KW-1133">Transmembrane helix</keyword>
<dbReference type="Proteomes" id="UP000281343">
    <property type="component" value="Unassembled WGS sequence"/>
</dbReference>
<evidence type="ECO:0000313" key="3">
    <source>
        <dbReference type="Proteomes" id="UP000281343"/>
    </source>
</evidence>
<gene>
    <name evidence="2" type="ORF">D9R08_01835</name>
</gene>
<name>A0A3L9YBX5_9RHOB</name>
<dbReference type="EMBL" id="RCNT01000001">
    <property type="protein sequence ID" value="RMA43693.1"/>
    <property type="molecule type" value="Genomic_DNA"/>
</dbReference>
<feature type="transmembrane region" description="Helical" evidence="1">
    <location>
        <begin position="12"/>
        <end position="33"/>
    </location>
</feature>